<evidence type="ECO:0000313" key="3">
    <source>
        <dbReference type="EMBL" id="AEG17715.1"/>
    </source>
</evidence>
<keyword evidence="1" id="KW-0472">Membrane</keyword>
<dbReference type="STRING" id="868131.MSWAN_0680"/>
<evidence type="ECO:0000259" key="2">
    <source>
        <dbReference type="Pfam" id="PF13240"/>
    </source>
</evidence>
<evidence type="ECO:0000256" key="1">
    <source>
        <dbReference type="SAM" id="Phobius"/>
    </source>
</evidence>
<dbReference type="AlphaFoldDB" id="F6D6K2"/>
<keyword evidence="4" id="KW-1185">Reference proteome</keyword>
<name>F6D6K2_METPW</name>
<keyword evidence="1" id="KW-1133">Transmembrane helix</keyword>
<dbReference type="InterPro" id="IPR026870">
    <property type="entry name" value="Zinc_ribbon_dom"/>
</dbReference>
<organism evidence="3 4">
    <name type="scientific">Methanobacterium paludis (strain DSM 25820 / JCM 18151 / SWAN1)</name>
    <dbReference type="NCBI Taxonomy" id="868131"/>
    <lineage>
        <taxon>Archaea</taxon>
        <taxon>Methanobacteriati</taxon>
        <taxon>Methanobacteriota</taxon>
        <taxon>Methanomada group</taxon>
        <taxon>Methanobacteria</taxon>
        <taxon>Methanobacteriales</taxon>
        <taxon>Methanobacteriaceae</taxon>
        <taxon>Methanobacterium</taxon>
    </lineage>
</organism>
<evidence type="ECO:0000313" key="4">
    <source>
        <dbReference type="Proteomes" id="UP000009231"/>
    </source>
</evidence>
<sequence>MVSYLVCEKCGKYYELNEGKASFDFTKCEECGGRLRYAESLNEISAVKPLSEKPPVLGPLKKKCHNCGNENPNGAIFCLECGEELNVVNSSSTAENYNSQRTGNTNENVNGVSLIGICFGFGFLILSMLFGFLALFGSKLVGVNISQNPSEISNNLLMSSHSLLIGFMVIVVVVTIISGLLAAYISGSKDYKYGILNGGLVGVVLGVLMGVASGVAAFLSVTTVFGLLAVLGGILGTLLRRHN</sequence>
<reference evidence="3 4" key="1">
    <citation type="journal article" date="2014" name="Int. J. Syst. Evol. Microbiol.">
        <title>Methanobacterium paludis sp. nov. and a novel strain of Methanobacterium lacus isolated from northern peatlands.</title>
        <authorList>
            <person name="Cadillo-Quiroz H."/>
            <person name="Brauer S.L."/>
            <person name="Goodson N."/>
            <person name="Yavitt J.B."/>
            <person name="Zinder S.H."/>
        </authorList>
    </citation>
    <scope>NUCLEOTIDE SEQUENCE [LARGE SCALE GENOMIC DNA]</scope>
    <source>
        <strain evidence="4">DSM 25820 / JCM 18151 / SWAN1</strain>
    </source>
</reference>
<feature type="domain" description="Zinc-ribbon" evidence="2">
    <location>
        <begin position="63"/>
        <end position="85"/>
    </location>
</feature>
<dbReference type="EMBL" id="CP002772">
    <property type="protein sequence ID" value="AEG17715.1"/>
    <property type="molecule type" value="Genomic_DNA"/>
</dbReference>
<dbReference type="HOGENOM" id="CLU_1149827_0_0_2"/>
<accession>F6D6K2</accession>
<feature type="transmembrane region" description="Helical" evidence="1">
    <location>
        <begin position="218"/>
        <end position="239"/>
    </location>
</feature>
<feature type="transmembrane region" description="Helical" evidence="1">
    <location>
        <begin position="193"/>
        <end position="212"/>
    </location>
</feature>
<dbReference type="eggNOG" id="arCOG01917">
    <property type="taxonomic scope" value="Archaea"/>
</dbReference>
<proteinExistence type="predicted"/>
<gene>
    <name evidence="3" type="ordered locus">MSWAN_0680</name>
</gene>
<protein>
    <recommendedName>
        <fullName evidence="2">Zinc-ribbon domain-containing protein</fullName>
    </recommendedName>
</protein>
<dbReference type="Proteomes" id="UP000009231">
    <property type="component" value="Chromosome"/>
</dbReference>
<dbReference type="Pfam" id="PF13240">
    <property type="entry name" value="Zn_Ribbon_1"/>
    <property type="match status" value="1"/>
</dbReference>
<keyword evidence="1" id="KW-0812">Transmembrane</keyword>
<dbReference type="KEGG" id="mew:MSWAN_0680"/>
<feature type="transmembrane region" description="Helical" evidence="1">
    <location>
        <begin position="163"/>
        <end position="186"/>
    </location>
</feature>
<feature type="transmembrane region" description="Helical" evidence="1">
    <location>
        <begin position="111"/>
        <end position="136"/>
    </location>
</feature>